<feature type="region of interest" description="Disordered" evidence="5">
    <location>
        <begin position="263"/>
        <end position="282"/>
    </location>
</feature>
<comment type="similarity">
    <text evidence="1">In the C-terminal section; belongs to the transposase 35 family.</text>
</comment>
<evidence type="ECO:0000256" key="2">
    <source>
        <dbReference type="ARBA" id="ARBA00022578"/>
    </source>
</evidence>
<gene>
    <name evidence="8" type="ORF">LAUMK4_05756</name>
</gene>
<dbReference type="EMBL" id="UPHM01000155">
    <property type="protein sequence ID" value="VBA32423.1"/>
    <property type="molecule type" value="Genomic_DNA"/>
</dbReference>
<proteinExistence type="inferred from homology"/>
<protein>
    <recommendedName>
        <fullName evidence="10">Transposase</fullName>
    </recommendedName>
</protein>
<evidence type="ECO:0000259" key="6">
    <source>
        <dbReference type="Pfam" id="PF01385"/>
    </source>
</evidence>
<feature type="compositionally biased region" description="Low complexity" evidence="5">
    <location>
        <begin position="378"/>
        <end position="387"/>
    </location>
</feature>
<feature type="region of interest" description="Disordered" evidence="5">
    <location>
        <begin position="371"/>
        <end position="399"/>
    </location>
</feature>
<keyword evidence="9" id="KW-1185">Reference proteome</keyword>
<sequence length="399" mass="44260">MRERHCADARYVWNLAVEQFRYRERRERGTTGRSAPGPAARQKQLAQARQEFEWLRGGSSSVQQQALRDFDRAAQACFEGNAKEPTWRKRGQSEGFCIRDTKVVVHSRRWAQVAVPKLGWVKFKLSRAFPHAKLGMARITCSCTGRWHVSFPAPQPAVSDAGRAGRSIGIDRGVATTVATSDGQMFRAPRMRKREQAKLARLEREKARRRKGRNRRKATVKQIAMLHERVAERRKDWVEKITTRLAGSYDFVAVEALQTTNMVRRRKPKPDPDNPGQYLPNGAAAKAGLSKGIYANCWGMFARRLGHKMQASGTTLVAVPPKNSSIECRMCGHTATENRKSQAGFQCVACGHAEHADIQAAQIVLARARPAPTPGPGAAPQGAGTARCARESGNQGWAA</sequence>
<comment type="caution">
    <text evidence="8">The sequence shown here is derived from an EMBL/GenBank/DDBJ whole genome shotgun (WGS) entry which is preliminary data.</text>
</comment>
<keyword evidence="3" id="KW-0238">DNA-binding</keyword>
<evidence type="ECO:0000313" key="8">
    <source>
        <dbReference type="EMBL" id="VBA32423.1"/>
    </source>
</evidence>
<dbReference type="Proteomes" id="UP000271464">
    <property type="component" value="Unassembled WGS sequence"/>
</dbReference>
<evidence type="ECO:0000256" key="3">
    <source>
        <dbReference type="ARBA" id="ARBA00023125"/>
    </source>
</evidence>
<evidence type="ECO:0000256" key="1">
    <source>
        <dbReference type="ARBA" id="ARBA00008761"/>
    </source>
</evidence>
<evidence type="ECO:0000256" key="5">
    <source>
        <dbReference type="SAM" id="MobiDB-lite"/>
    </source>
</evidence>
<name>A0ABY6RSD9_9MYCO</name>
<feature type="domain" description="Cas12f1-like TNB" evidence="7">
    <location>
        <begin position="298"/>
        <end position="362"/>
    </location>
</feature>
<feature type="domain" description="Probable transposase IS891/IS1136/IS1341" evidence="6">
    <location>
        <begin position="165"/>
        <end position="265"/>
    </location>
</feature>
<evidence type="ECO:0008006" key="10">
    <source>
        <dbReference type="Google" id="ProtNLM"/>
    </source>
</evidence>
<evidence type="ECO:0000256" key="4">
    <source>
        <dbReference type="ARBA" id="ARBA00023172"/>
    </source>
</evidence>
<reference evidence="8 9" key="1">
    <citation type="submission" date="2018-09" db="EMBL/GenBank/DDBJ databases">
        <authorList>
            <person name="Tagini F."/>
        </authorList>
    </citation>
    <scope>NUCLEOTIDE SEQUENCE [LARGE SCALE GENOMIC DNA]</scope>
    <source>
        <strain evidence="8 9">MK4</strain>
    </source>
</reference>
<dbReference type="NCBIfam" id="NF040570">
    <property type="entry name" value="guided_TnpB"/>
    <property type="match status" value="1"/>
</dbReference>
<keyword evidence="2" id="KW-0815">Transposition</keyword>
<keyword evidence="4" id="KW-0233">DNA recombination</keyword>
<evidence type="ECO:0000259" key="7">
    <source>
        <dbReference type="Pfam" id="PF07282"/>
    </source>
</evidence>
<organism evidence="8 9">
    <name type="scientific">Mycobacterium persicum</name>
    <dbReference type="NCBI Taxonomy" id="1487726"/>
    <lineage>
        <taxon>Bacteria</taxon>
        <taxon>Bacillati</taxon>
        <taxon>Actinomycetota</taxon>
        <taxon>Actinomycetes</taxon>
        <taxon>Mycobacteriales</taxon>
        <taxon>Mycobacteriaceae</taxon>
        <taxon>Mycobacterium</taxon>
    </lineage>
</organism>
<dbReference type="Pfam" id="PF07282">
    <property type="entry name" value="Cas12f1-like_TNB"/>
    <property type="match status" value="1"/>
</dbReference>
<evidence type="ECO:0000313" key="9">
    <source>
        <dbReference type="Proteomes" id="UP000271464"/>
    </source>
</evidence>
<accession>A0ABY6RSD9</accession>
<dbReference type="InterPro" id="IPR010095">
    <property type="entry name" value="Cas12f1-like_TNB"/>
</dbReference>
<dbReference type="Pfam" id="PF01385">
    <property type="entry name" value="OrfB_IS605"/>
    <property type="match status" value="1"/>
</dbReference>
<dbReference type="InterPro" id="IPR001959">
    <property type="entry name" value="Transposase"/>
</dbReference>